<feature type="domain" description="ABC3 transporter permease C-terminal" evidence="8">
    <location>
        <begin position="261"/>
        <end position="381"/>
    </location>
</feature>
<evidence type="ECO:0000256" key="7">
    <source>
        <dbReference type="SAM" id="Phobius"/>
    </source>
</evidence>
<dbReference type="InterPro" id="IPR025857">
    <property type="entry name" value="MacB_PCD"/>
</dbReference>
<feature type="transmembrane region" description="Helical" evidence="7">
    <location>
        <begin position="356"/>
        <end position="375"/>
    </location>
</feature>
<keyword evidence="2" id="KW-1003">Cell membrane</keyword>
<evidence type="ECO:0000256" key="3">
    <source>
        <dbReference type="ARBA" id="ARBA00022692"/>
    </source>
</evidence>
<dbReference type="InterPro" id="IPR003838">
    <property type="entry name" value="ABC3_permease_C"/>
</dbReference>
<organism evidence="10 11">
    <name type="scientific">Amycolatopsis alkalitolerans</name>
    <dbReference type="NCBI Taxonomy" id="2547244"/>
    <lineage>
        <taxon>Bacteria</taxon>
        <taxon>Bacillati</taxon>
        <taxon>Actinomycetota</taxon>
        <taxon>Actinomycetes</taxon>
        <taxon>Pseudonocardiales</taxon>
        <taxon>Pseudonocardiaceae</taxon>
        <taxon>Amycolatopsis</taxon>
    </lineage>
</organism>
<dbReference type="GO" id="GO:0005886">
    <property type="term" value="C:plasma membrane"/>
    <property type="evidence" value="ECO:0007669"/>
    <property type="project" value="UniProtKB-SubCell"/>
</dbReference>
<keyword evidence="11" id="KW-1185">Reference proteome</keyword>
<feature type="transmembrane region" description="Helical" evidence="7">
    <location>
        <begin position="405"/>
        <end position="423"/>
    </location>
</feature>
<evidence type="ECO:0000256" key="5">
    <source>
        <dbReference type="ARBA" id="ARBA00023136"/>
    </source>
</evidence>
<dbReference type="PANTHER" id="PTHR30572:SF4">
    <property type="entry name" value="ABC TRANSPORTER PERMEASE YTRF"/>
    <property type="match status" value="1"/>
</dbReference>
<feature type="transmembrane region" description="Helical" evidence="7">
    <location>
        <begin position="490"/>
        <end position="510"/>
    </location>
</feature>
<evidence type="ECO:0000256" key="6">
    <source>
        <dbReference type="ARBA" id="ARBA00038076"/>
    </source>
</evidence>
<dbReference type="GO" id="GO:0022857">
    <property type="term" value="F:transmembrane transporter activity"/>
    <property type="evidence" value="ECO:0007669"/>
    <property type="project" value="TreeGrafter"/>
</dbReference>
<feature type="domain" description="MacB-like periplasmic core" evidence="9">
    <location>
        <begin position="487"/>
        <end position="682"/>
    </location>
</feature>
<keyword evidence="3 7" id="KW-0812">Transmembrane</keyword>
<dbReference type="Pfam" id="PF12704">
    <property type="entry name" value="MacB_PCD"/>
    <property type="match status" value="2"/>
</dbReference>
<dbReference type="InterPro" id="IPR050250">
    <property type="entry name" value="Macrolide_Exporter_MacB"/>
</dbReference>
<evidence type="ECO:0000313" key="10">
    <source>
        <dbReference type="EMBL" id="TNC21569.1"/>
    </source>
</evidence>
<reference evidence="10 11" key="1">
    <citation type="submission" date="2019-06" db="EMBL/GenBank/DDBJ databases">
        <title>Amycolatopsis alkalitolerans sp. nov., isolated from Gastrodia elata Blume.</title>
        <authorList>
            <person name="Narsing Rao M.P."/>
            <person name="Li W.J."/>
        </authorList>
    </citation>
    <scope>NUCLEOTIDE SEQUENCE [LARGE SCALE GENOMIC DNA]</scope>
    <source>
        <strain evidence="10 11">SYSUP0005</strain>
    </source>
</reference>
<comment type="subcellular location">
    <subcellularLocation>
        <location evidence="1">Cell membrane</location>
        <topology evidence="1">Multi-pass membrane protein</topology>
    </subcellularLocation>
</comment>
<dbReference type="RefSeq" id="WP_139099805.1">
    <property type="nucleotide sequence ID" value="NZ_VDFW01000033.1"/>
</dbReference>
<feature type="transmembrane region" description="Helical" evidence="7">
    <location>
        <begin position="803"/>
        <end position="822"/>
    </location>
</feature>
<dbReference type="AlphaFoldDB" id="A0A5C4LRW0"/>
<evidence type="ECO:0000256" key="2">
    <source>
        <dbReference type="ARBA" id="ARBA00022475"/>
    </source>
</evidence>
<evidence type="ECO:0000259" key="8">
    <source>
        <dbReference type="Pfam" id="PF02687"/>
    </source>
</evidence>
<dbReference type="Proteomes" id="UP000305546">
    <property type="component" value="Unassembled WGS sequence"/>
</dbReference>
<name>A0A5C4LRW0_9PSEU</name>
<protein>
    <submittedName>
        <fullName evidence="10">FtsX-like permease family protein</fullName>
    </submittedName>
</protein>
<feature type="domain" description="MacB-like periplasmic core" evidence="9">
    <location>
        <begin position="17"/>
        <end position="225"/>
    </location>
</feature>
<evidence type="ECO:0000256" key="4">
    <source>
        <dbReference type="ARBA" id="ARBA00022989"/>
    </source>
</evidence>
<dbReference type="OrthoDB" id="9780560at2"/>
<evidence type="ECO:0000256" key="1">
    <source>
        <dbReference type="ARBA" id="ARBA00004651"/>
    </source>
</evidence>
<comment type="similarity">
    <text evidence="6">Belongs to the ABC-4 integral membrane protein family.</text>
</comment>
<feature type="transmembrane region" description="Helical" evidence="7">
    <location>
        <begin position="757"/>
        <end position="783"/>
    </location>
</feature>
<gene>
    <name evidence="10" type="ORF">FG385_28065</name>
</gene>
<dbReference type="Pfam" id="PF02687">
    <property type="entry name" value="FtsX"/>
    <property type="match status" value="2"/>
</dbReference>
<keyword evidence="5 7" id="KW-0472">Membrane</keyword>
<feature type="transmembrane region" description="Helical" evidence="7">
    <location>
        <begin position="708"/>
        <end position="736"/>
    </location>
</feature>
<accession>A0A5C4LRW0</accession>
<feature type="domain" description="ABC3 transporter permease C-terminal" evidence="8">
    <location>
        <begin position="715"/>
        <end position="832"/>
    </location>
</feature>
<feature type="transmembrane region" description="Helical" evidence="7">
    <location>
        <begin position="254"/>
        <end position="283"/>
    </location>
</feature>
<sequence>MLRSTLAGIRAHKLRLALATLAITLGVAFVAGTLILTDTAQRSFYADFAAAARHVDAAVRPAPDAQQKPWIAATTLNTVRDTPGVAAAVGRVTGPASLLDHAGRAPQRGSAIAISPDPQLQPYRVVSGRLPQSAREAVLDQDTAQADGYTVGATLQVLDQQHRLMRYRLAGIIDLGVAKGLNGATVIGLAPDAALALTGRPGYDEIDARAAPGVSQAQLAQRVRTAVGSPHDEVVTGTQLAKDQADASVKFTDLFLQILLIFALVALLVAALVINNTFSILVAQRTREFALLRCVGATRRQVLTATLAESSLAGVVASAAGVLAGLGAALGMRAVFSWTGTPIATGSGVVLSPRTALISLALGVVVTVFSALLPARGASAIAPLAALRHQPHAGEAMRRTRRPRVVIAAIVGAVGLALTYLGVESSSRTGFFEIAAGGCVLFLAVLAAGPLVVGPLVRVLGWVPGRIIGGPARLAVANVRRNPGRAAATTAALTIGTTLATVFAIVTMSMQASATTSIARHYPFDYLVTGPGGIPPAVTDQLRHLPQLSTVAEVYQGTVTVNASPQQVDALEPVAYSTMVRPRMIDGAMTDLRPGTVAVSSGALAALHAHDGGTVTIDVPNAAPRTARVAAVYAIDQGETLPPLLLPLSDYLRDFAPTTAQSVLILTKPGVPPSESLAAIERATGATALTITSAADYKAQLTSRISQVLGVFGALLSIAALIALIGIANTLSLSVIERTRESAVLRAIGLTKRQLRLTLTIEAVLVTLLGVATGLALGIPYAWATVHLFLRQTGEGAFALPTGQILLYVALTVLAAVLASVFPAHRATKTPPITATSET</sequence>
<feature type="transmembrane region" description="Helical" evidence="7">
    <location>
        <begin position="435"/>
        <end position="457"/>
    </location>
</feature>
<comment type="caution">
    <text evidence="10">The sequence shown here is derived from an EMBL/GenBank/DDBJ whole genome shotgun (WGS) entry which is preliminary data.</text>
</comment>
<evidence type="ECO:0000259" key="9">
    <source>
        <dbReference type="Pfam" id="PF12704"/>
    </source>
</evidence>
<dbReference type="PANTHER" id="PTHR30572">
    <property type="entry name" value="MEMBRANE COMPONENT OF TRANSPORTER-RELATED"/>
    <property type="match status" value="1"/>
</dbReference>
<dbReference type="EMBL" id="VDFW01000033">
    <property type="protein sequence ID" value="TNC21569.1"/>
    <property type="molecule type" value="Genomic_DNA"/>
</dbReference>
<evidence type="ECO:0000313" key="11">
    <source>
        <dbReference type="Proteomes" id="UP000305546"/>
    </source>
</evidence>
<proteinExistence type="inferred from homology"/>
<feature type="transmembrane region" description="Helical" evidence="7">
    <location>
        <begin position="312"/>
        <end position="336"/>
    </location>
</feature>
<keyword evidence="4 7" id="KW-1133">Transmembrane helix</keyword>